<name>A0A9P5THZ5_GYMJU</name>
<dbReference type="EMBL" id="JADNYJ010000116">
    <property type="protein sequence ID" value="KAF8883316.1"/>
    <property type="molecule type" value="Genomic_DNA"/>
</dbReference>
<feature type="compositionally biased region" description="Polar residues" evidence="1">
    <location>
        <begin position="1"/>
        <end position="11"/>
    </location>
</feature>
<accession>A0A9P5THZ5</accession>
<comment type="caution">
    <text evidence="2">The sequence shown here is derived from an EMBL/GenBank/DDBJ whole genome shotgun (WGS) entry which is preliminary data.</text>
</comment>
<reference evidence="2" key="1">
    <citation type="submission" date="2020-11" db="EMBL/GenBank/DDBJ databases">
        <authorList>
            <consortium name="DOE Joint Genome Institute"/>
            <person name="Ahrendt S."/>
            <person name="Riley R."/>
            <person name="Andreopoulos W."/>
            <person name="LaButti K."/>
            <person name="Pangilinan J."/>
            <person name="Ruiz-duenas F.J."/>
            <person name="Barrasa J.M."/>
            <person name="Sanchez-Garcia M."/>
            <person name="Camarero S."/>
            <person name="Miyauchi S."/>
            <person name="Serrano A."/>
            <person name="Linde D."/>
            <person name="Babiker R."/>
            <person name="Drula E."/>
            <person name="Ayuso-Fernandez I."/>
            <person name="Pacheco R."/>
            <person name="Padilla G."/>
            <person name="Ferreira P."/>
            <person name="Barriuso J."/>
            <person name="Kellner H."/>
            <person name="Castanera R."/>
            <person name="Alfaro M."/>
            <person name="Ramirez L."/>
            <person name="Pisabarro A.G."/>
            <person name="Kuo A."/>
            <person name="Tritt A."/>
            <person name="Lipzen A."/>
            <person name="He G."/>
            <person name="Yan M."/>
            <person name="Ng V."/>
            <person name="Cullen D."/>
            <person name="Martin F."/>
            <person name="Rosso M.-N."/>
            <person name="Henrissat B."/>
            <person name="Hibbett D."/>
            <person name="Martinez A.T."/>
            <person name="Grigoriev I.V."/>
        </authorList>
    </citation>
    <scope>NUCLEOTIDE SEQUENCE</scope>
    <source>
        <strain evidence="2">AH 44721</strain>
    </source>
</reference>
<dbReference type="OrthoDB" id="3256015at2759"/>
<feature type="compositionally biased region" description="Gly residues" evidence="1">
    <location>
        <begin position="12"/>
        <end position="26"/>
    </location>
</feature>
<feature type="compositionally biased region" description="Acidic residues" evidence="1">
    <location>
        <begin position="211"/>
        <end position="222"/>
    </location>
</feature>
<evidence type="ECO:0000313" key="3">
    <source>
        <dbReference type="Proteomes" id="UP000724874"/>
    </source>
</evidence>
<gene>
    <name evidence="2" type="ORF">CPB84DRAFT_1850962</name>
</gene>
<keyword evidence="3" id="KW-1185">Reference proteome</keyword>
<proteinExistence type="predicted"/>
<sequence length="231" mass="24921">MAASKTGQVNQGHGGGGRGHGRGGISGPASFKGKKSVDMIDSKPMAELKPKAAAATERSTQPLRKKALLSRLIADDALTTWRNKIGQMTITYMENNLIWELPDTSPEYITQLPSGALIMAIQSAYRAIARWSSGTYITPGRPFSDFSGNNWGDSDKRNPSDFPAMLPKYTVQGKKPTREIEHFANAKGKKRARSSSGDNTTLEAAIVKPEEESDFEIEDDAADATGSTNEG</sequence>
<dbReference type="Proteomes" id="UP000724874">
    <property type="component" value="Unassembled WGS sequence"/>
</dbReference>
<evidence type="ECO:0000313" key="2">
    <source>
        <dbReference type="EMBL" id="KAF8883316.1"/>
    </source>
</evidence>
<feature type="region of interest" description="Disordered" evidence="1">
    <location>
        <begin position="1"/>
        <end position="36"/>
    </location>
</feature>
<organism evidence="2 3">
    <name type="scientific">Gymnopilus junonius</name>
    <name type="common">Spectacular rustgill mushroom</name>
    <name type="synonym">Gymnopilus spectabilis subsp. junonius</name>
    <dbReference type="NCBI Taxonomy" id="109634"/>
    <lineage>
        <taxon>Eukaryota</taxon>
        <taxon>Fungi</taxon>
        <taxon>Dikarya</taxon>
        <taxon>Basidiomycota</taxon>
        <taxon>Agaricomycotina</taxon>
        <taxon>Agaricomycetes</taxon>
        <taxon>Agaricomycetidae</taxon>
        <taxon>Agaricales</taxon>
        <taxon>Agaricineae</taxon>
        <taxon>Hymenogastraceae</taxon>
        <taxon>Gymnopilus</taxon>
    </lineage>
</organism>
<protein>
    <submittedName>
        <fullName evidence="2">Uncharacterized protein</fullName>
    </submittedName>
</protein>
<feature type="region of interest" description="Disordered" evidence="1">
    <location>
        <begin position="184"/>
        <end position="231"/>
    </location>
</feature>
<evidence type="ECO:0000256" key="1">
    <source>
        <dbReference type="SAM" id="MobiDB-lite"/>
    </source>
</evidence>
<dbReference type="AlphaFoldDB" id="A0A9P5THZ5"/>